<keyword evidence="2" id="KW-1185">Reference proteome</keyword>
<gene>
    <name evidence="1" type="ORF">EXIGLDRAFT_259603</name>
</gene>
<proteinExistence type="predicted"/>
<evidence type="ECO:0000313" key="1">
    <source>
        <dbReference type="EMBL" id="KZV99156.1"/>
    </source>
</evidence>
<dbReference type="InParanoid" id="A0A165MEJ8"/>
<dbReference type="AlphaFoldDB" id="A0A165MEJ8"/>
<dbReference type="Proteomes" id="UP000077266">
    <property type="component" value="Unassembled WGS sequence"/>
</dbReference>
<sequence length="90" mass="10164">MVGGRMSGSLPRQGPVYVSEDRERVMLSPGTHAPNAWPLLTTTRCMAGAVGREGIKSEFRSQLVFMLLTWVRHTHNRQFLHVSVLPPRCY</sequence>
<organism evidence="1 2">
    <name type="scientific">Exidia glandulosa HHB12029</name>
    <dbReference type="NCBI Taxonomy" id="1314781"/>
    <lineage>
        <taxon>Eukaryota</taxon>
        <taxon>Fungi</taxon>
        <taxon>Dikarya</taxon>
        <taxon>Basidiomycota</taxon>
        <taxon>Agaricomycotina</taxon>
        <taxon>Agaricomycetes</taxon>
        <taxon>Auriculariales</taxon>
        <taxon>Exidiaceae</taxon>
        <taxon>Exidia</taxon>
    </lineage>
</organism>
<dbReference type="EMBL" id="KV425912">
    <property type="protein sequence ID" value="KZV99156.1"/>
    <property type="molecule type" value="Genomic_DNA"/>
</dbReference>
<evidence type="ECO:0000313" key="2">
    <source>
        <dbReference type="Proteomes" id="UP000077266"/>
    </source>
</evidence>
<reference evidence="1 2" key="1">
    <citation type="journal article" date="2016" name="Mol. Biol. Evol.">
        <title>Comparative Genomics of Early-Diverging Mushroom-Forming Fungi Provides Insights into the Origins of Lignocellulose Decay Capabilities.</title>
        <authorList>
            <person name="Nagy L.G."/>
            <person name="Riley R."/>
            <person name="Tritt A."/>
            <person name="Adam C."/>
            <person name="Daum C."/>
            <person name="Floudas D."/>
            <person name="Sun H."/>
            <person name="Yadav J.S."/>
            <person name="Pangilinan J."/>
            <person name="Larsson K.H."/>
            <person name="Matsuura K."/>
            <person name="Barry K."/>
            <person name="Labutti K."/>
            <person name="Kuo R."/>
            <person name="Ohm R.A."/>
            <person name="Bhattacharya S.S."/>
            <person name="Shirouzu T."/>
            <person name="Yoshinaga Y."/>
            <person name="Martin F.M."/>
            <person name="Grigoriev I.V."/>
            <person name="Hibbett D.S."/>
        </authorList>
    </citation>
    <scope>NUCLEOTIDE SEQUENCE [LARGE SCALE GENOMIC DNA]</scope>
    <source>
        <strain evidence="1 2">HHB12029</strain>
    </source>
</reference>
<protein>
    <submittedName>
        <fullName evidence="1">Uncharacterized protein</fullName>
    </submittedName>
</protein>
<name>A0A165MEJ8_EXIGL</name>
<accession>A0A165MEJ8</accession>